<dbReference type="GO" id="GO:0016705">
    <property type="term" value="F:oxidoreductase activity, acting on paired donors, with incorporation or reduction of molecular oxygen"/>
    <property type="evidence" value="ECO:0007669"/>
    <property type="project" value="InterPro"/>
</dbReference>
<keyword evidence="4" id="KW-1185">Reference proteome</keyword>
<evidence type="ECO:0000313" key="3">
    <source>
        <dbReference type="EMBL" id="RLN36415.1"/>
    </source>
</evidence>
<reference evidence="4" key="1">
    <citation type="journal article" date="2019" name="Nat. Commun.">
        <title>The genome of broomcorn millet.</title>
        <authorList>
            <person name="Zou C."/>
            <person name="Miki D."/>
            <person name="Li D."/>
            <person name="Tang Q."/>
            <person name="Xiao L."/>
            <person name="Rajput S."/>
            <person name="Deng P."/>
            <person name="Jia W."/>
            <person name="Huang R."/>
            <person name="Zhang M."/>
            <person name="Sun Y."/>
            <person name="Hu J."/>
            <person name="Fu X."/>
            <person name="Schnable P.S."/>
            <person name="Li F."/>
            <person name="Zhang H."/>
            <person name="Feng B."/>
            <person name="Zhu X."/>
            <person name="Liu R."/>
            <person name="Schnable J.C."/>
            <person name="Zhu J.-K."/>
            <person name="Zhang H."/>
        </authorList>
    </citation>
    <scope>NUCLEOTIDE SEQUENCE [LARGE SCALE GENOMIC DNA]</scope>
</reference>
<dbReference type="AlphaFoldDB" id="A0A3L6TDM3"/>
<dbReference type="Gene3D" id="1.10.630.10">
    <property type="entry name" value="Cytochrome P450"/>
    <property type="match status" value="1"/>
</dbReference>
<feature type="compositionally biased region" description="Low complexity" evidence="2">
    <location>
        <begin position="350"/>
        <end position="361"/>
    </location>
</feature>
<dbReference type="InterPro" id="IPR036396">
    <property type="entry name" value="Cyt_P450_sf"/>
</dbReference>
<sequence>MVKEEPASAARRCRRRSADATRSGGGEGDPDGGGRDRHSQWQPGHDEADGDGCGVVRAECALCAVTGALVECAVRQLLADRRRQLRPGPTPLPFIGNLLDVTSELPHHRSLARLARRHGPLMTVRLGTLVTVVASSPSTAREVLQTHNGGLNGRSPPDAWLALGHAANSVFVLPPGRIGASCSRWAWTTRRRARCTTPRGRPWRALSLKPNVSDFFLALAAADLQGVRRRFARRVAMVYQMIDEQVERRMRGRREAGGGSSGEKDLLDVMLDMSEQGKDDGVVTVNRDVIRPFLTMAACRNFCCPLIVDWLFWCDKALASTEDAPGDSPTQTQRGCAHEEDKTLASIAHATGGSSTKTQKSATKKRSHPSPNKNVAKKLFTGEEGADGSGGNDSGAATSDQNSEAHADFVSTVPVAAGFCVSFVSDKKSDAWDLESASTSSRKLCNMVS</sequence>
<evidence type="ECO:0000256" key="2">
    <source>
        <dbReference type="SAM" id="MobiDB-lite"/>
    </source>
</evidence>
<gene>
    <name evidence="3" type="ORF">C2845_PM03G28300</name>
</gene>
<proteinExistence type="inferred from homology"/>
<dbReference type="Proteomes" id="UP000275267">
    <property type="component" value="Unassembled WGS sequence"/>
</dbReference>
<dbReference type="SUPFAM" id="SSF48264">
    <property type="entry name" value="Cytochrome P450"/>
    <property type="match status" value="1"/>
</dbReference>
<dbReference type="EMBL" id="PQIB02000002">
    <property type="protein sequence ID" value="RLN36415.1"/>
    <property type="molecule type" value="Genomic_DNA"/>
</dbReference>
<feature type="region of interest" description="Disordered" evidence="2">
    <location>
        <begin position="348"/>
        <end position="403"/>
    </location>
</feature>
<evidence type="ECO:0000256" key="1">
    <source>
        <dbReference type="ARBA" id="ARBA00010617"/>
    </source>
</evidence>
<dbReference type="PANTHER" id="PTHR47950:SF7">
    <property type="entry name" value="OS12G0196700 PROTEIN"/>
    <property type="match status" value="1"/>
</dbReference>
<name>A0A3L6TDM3_PANMI</name>
<protein>
    <submittedName>
        <fullName evidence="3">Geraniol 8-hydroxylase-like</fullName>
    </submittedName>
</protein>
<dbReference type="InterPro" id="IPR001128">
    <property type="entry name" value="Cyt_P450"/>
</dbReference>
<evidence type="ECO:0000313" key="4">
    <source>
        <dbReference type="Proteomes" id="UP000275267"/>
    </source>
</evidence>
<dbReference type="Pfam" id="PF00067">
    <property type="entry name" value="p450"/>
    <property type="match status" value="1"/>
</dbReference>
<accession>A0A3L6TDM3</accession>
<dbReference type="GO" id="GO:0020037">
    <property type="term" value="F:heme binding"/>
    <property type="evidence" value="ECO:0007669"/>
    <property type="project" value="InterPro"/>
</dbReference>
<feature type="compositionally biased region" description="Basic and acidic residues" evidence="2">
    <location>
        <begin position="32"/>
        <end position="47"/>
    </location>
</feature>
<dbReference type="PANTHER" id="PTHR47950">
    <property type="entry name" value="CYTOCHROME P450, FAMILY 76, SUBFAMILY C, POLYPEPTIDE 5-RELATED"/>
    <property type="match status" value="1"/>
</dbReference>
<organism evidence="3 4">
    <name type="scientific">Panicum miliaceum</name>
    <name type="common">Proso millet</name>
    <name type="synonym">Broomcorn millet</name>
    <dbReference type="NCBI Taxonomy" id="4540"/>
    <lineage>
        <taxon>Eukaryota</taxon>
        <taxon>Viridiplantae</taxon>
        <taxon>Streptophyta</taxon>
        <taxon>Embryophyta</taxon>
        <taxon>Tracheophyta</taxon>
        <taxon>Spermatophyta</taxon>
        <taxon>Magnoliopsida</taxon>
        <taxon>Liliopsida</taxon>
        <taxon>Poales</taxon>
        <taxon>Poaceae</taxon>
        <taxon>PACMAD clade</taxon>
        <taxon>Panicoideae</taxon>
        <taxon>Panicodae</taxon>
        <taxon>Paniceae</taxon>
        <taxon>Panicinae</taxon>
        <taxon>Panicum</taxon>
        <taxon>Panicum sect. Panicum</taxon>
    </lineage>
</organism>
<comment type="caution">
    <text evidence="3">The sequence shown here is derived from an EMBL/GenBank/DDBJ whole genome shotgun (WGS) entry which is preliminary data.</text>
</comment>
<feature type="region of interest" description="Disordered" evidence="2">
    <location>
        <begin position="1"/>
        <end position="48"/>
    </location>
</feature>
<comment type="similarity">
    <text evidence="1">Belongs to the cytochrome P450 family.</text>
</comment>
<dbReference type="STRING" id="4540.A0A3L6TDM3"/>
<dbReference type="GO" id="GO:0005506">
    <property type="term" value="F:iron ion binding"/>
    <property type="evidence" value="ECO:0007669"/>
    <property type="project" value="InterPro"/>
</dbReference>
<dbReference type="GO" id="GO:0004497">
    <property type="term" value="F:monooxygenase activity"/>
    <property type="evidence" value="ECO:0007669"/>
    <property type="project" value="InterPro"/>
</dbReference>